<dbReference type="GO" id="GO:0006974">
    <property type="term" value="P:DNA damage response"/>
    <property type="evidence" value="ECO:0007669"/>
    <property type="project" value="TreeGrafter"/>
</dbReference>
<evidence type="ECO:0000313" key="5">
    <source>
        <dbReference type="Proteomes" id="UP000018958"/>
    </source>
</evidence>
<dbReference type="AlphaFoldDB" id="W2X2J2"/>
<reference evidence="4 5" key="1">
    <citation type="submission" date="2013-11" db="EMBL/GenBank/DDBJ databases">
        <title>The Genome Sequence of Phytophthora parasitica CJ01A1.</title>
        <authorList>
            <consortium name="The Broad Institute Genomics Platform"/>
            <person name="Russ C."/>
            <person name="Tyler B."/>
            <person name="Panabieres F."/>
            <person name="Shan W."/>
            <person name="Tripathy S."/>
            <person name="Grunwald N."/>
            <person name="Machado M."/>
            <person name="Johnson C.S."/>
            <person name="Walker B."/>
            <person name="Young S.K."/>
            <person name="Zeng Q."/>
            <person name="Gargeya S."/>
            <person name="Fitzgerald M."/>
            <person name="Haas B."/>
            <person name="Abouelleil A."/>
            <person name="Allen A.W."/>
            <person name="Alvarado L."/>
            <person name="Arachchi H.M."/>
            <person name="Berlin A.M."/>
            <person name="Chapman S.B."/>
            <person name="Gainer-Dewar J."/>
            <person name="Goldberg J."/>
            <person name="Griggs A."/>
            <person name="Gujja S."/>
            <person name="Hansen M."/>
            <person name="Howarth C."/>
            <person name="Imamovic A."/>
            <person name="Ireland A."/>
            <person name="Larimer J."/>
            <person name="McCowan C."/>
            <person name="Murphy C."/>
            <person name="Pearson M."/>
            <person name="Poon T.W."/>
            <person name="Priest M."/>
            <person name="Roberts A."/>
            <person name="Saif S."/>
            <person name="Shea T."/>
            <person name="Sisk P."/>
            <person name="Sykes S."/>
            <person name="Wortman J."/>
            <person name="Nusbaum C."/>
            <person name="Birren B."/>
        </authorList>
    </citation>
    <scope>NUCLEOTIDE SEQUENCE [LARGE SCALE GENOMIC DNA]</scope>
    <source>
        <strain evidence="4 5">CJ01A1</strain>
    </source>
</reference>
<dbReference type="PANTHER" id="PTHR23318:SF0">
    <property type="entry name" value="SERINE_THREONINE-PROTEIN PHOSPHATASE 4 REGULATORY SUBUNIT 3"/>
    <property type="match status" value="1"/>
</dbReference>
<organism evidence="4 5">
    <name type="scientific">Phytophthora nicotianae CJ01A1</name>
    <dbReference type="NCBI Taxonomy" id="1317063"/>
    <lineage>
        <taxon>Eukaryota</taxon>
        <taxon>Sar</taxon>
        <taxon>Stramenopiles</taxon>
        <taxon>Oomycota</taxon>
        <taxon>Peronosporomycetes</taxon>
        <taxon>Peronosporales</taxon>
        <taxon>Peronosporaceae</taxon>
        <taxon>Phytophthora</taxon>
    </lineage>
</organism>
<dbReference type="Proteomes" id="UP000018958">
    <property type="component" value="Unassembled WGS sequence"/>
</dbReference>
<keyword evidence="2" id="KW-0539">Nucleus</keyword>
<evidence type="ECO:0000313" key="4">
    <source>
        <dbReference type="EMBL" id="ETP16991.1"/>
    </source>
</evidence>
<dbReference type="EMBL" id="ANIX01001715">
    <property type="protein sequence ID" value="ETP16991.1"/>
    <property type="molecule type" value="Genomic_DNA"/>
</dbReference>
<dbReference type="Pfam" id="PF04802">
    <property type="entry name" value="PP4R3"/>
    <property type="match status" value="1"/>
</dbReference>
<protein>
    <recommendedName>
        <fullName evidence="3">Serine/threonine-protein phosphatase 4 regulatory subunit 3-like central domain-containing protein</fullName>
    </recommendedName>
</protein>
<proteinExistence type="predicted"/>
<dbReference type="GO" id="GO:0005654">
    <property type="term" value="C:nucleoplasm"/>
    <property type="evidence" value="ECO:0007669"/>
    <property type="project" value="TreeGrafter"/>
</dbReference>
<accession>W2X2J2</accession>
<dbReference type="InterPro" id="IPR006887">
    <property type="entry name" value="P4R3-like_central_dom"/>
</dbReference>
<evidence type="ECO:0000259" key="3">
    <source>
        <dbReference type="Pfam" id="PF04802"/>
    </source>
</evidence>
<feature type="domain" description="Serine/threonine-protein phosphatase 4 regulatory subunit 3-like central" evidence="3">
    <location>
        <begin position="31"/>
        <end position="526"/>
    </location>
</feature>
<comment type="caution">
    <text evidence="4">The sequence shown here is derived from an EMBL/GenBank/DDBJ whole genome shotgun (WGS) entry which is preliminary data.</text>
</comment>
<evidence type="ECO:0000256" key="1">
    <source>
        <dbReference type="ARBA" id="ARBA00004123"/>
    </source>
</evidence>
<gene>
    <name evidence="4" type="ORF">F441_08543</name>
</gene>
<dbReference type="InterPro" id="IPR051137">
    <property type="entry name" value="PP4R3-like"/>
</dbReference>
<dbReference type="GO" id="GO:0030289">
    <property type="term" value="C:protein phosphatase 4 complex"/>
    <property type="evidence" value="ECO:0007669"/>
    <property type="project" value="TreeGrafter"/>
</dbReference>
<name>W2X2J2_PHYNI</name>
<sequence length="615" mass="69887">MEGGSSLDQLFRDDIKPRDLPPCDVEHLDEILLVLKTSHPTVRSKVLKDLTDKDGAYIVKLLDLFDVCELDADKTVLHKLFDIFYAMLEMCNRGVIEILLNETNFISVVGVFGYNPGLIREMDFRTALEGDGGFQEVIPITDRSVVERVHMNFRIQVIKDNVLSRSLPDGCVLLLEHMANENNFHILSFISETEDYWKSIKDLVSSSDKRVDGLGLLKAIISMARVTKPLDRPQRREPFGARPVFGSFIDDLFSDGELFAAFGTILGSPDSKPMEVALAVDILNMLVVYQGPDRLRSYLASEGKCIPAPASDKERITWTPDSSLFTALLVVFERNEPLRIQLFNLLREIFRVPLGQDDKFLSVFYPNYMHWLLQPLKNNAFVPDESAMFDLQDSIMELLTFCTENHGYRVKYLFGRQPIATYAEKMLRSTNKLFVIHAVKFVRACAVRAEAFFSRFLIQNDLFTPMLANLEIGKPNTGAVGSVILEVLSFIEKTNLTSLVEHIYTKFYETYKAECPLVFEAIRTRHDGNTGSEDVDMSSADANKVQFVRAGSIDDEEELYFEKDTEPTESSPEFTKNGLSEVGTGLDLRSIELILTHWSWCVIRRRFLAKIARDQ</sequence>
<evidence type="ECO:0000256" key="2">
    <source>
        <dbReference type="ARBA" id="ARBA00023242"/>
    </source>
</evidence>
<dbReference type="PANTHER" id="PTHR23318">
    <property type="entry name" value="ATP SYNTHASE GAMMA-RELATED"/>
    <property type="match status" value="1"/>
</dbReference>
<comment type="subcellular location">
    <subcellularLocation>
        <location evidence="1">Nucleus</location>
    </subcellularLocation>
</comment>
<dbReference type="GO" id="GO:0072542">
    <property type="term" value="F:protein phosphatase activator activity"/>
    <property type="evidence" value="ECO:0007669"/>
    <property type="project" value="TreeGrafter"/>
</dbReference>